<dbReference type="PIRSF" id="PIRSF006230">
    <property type="entry name" value="MG442"/>
    <property type="match status" value="1"/>
</dbReference>
<comment type="caution">
    <text evidence="7">The sequence shown here is derived from an EMBL/GenBank/DDBJ whole genome shotgun (WGS) entry which is preliminary data.</text>
</comment>
<dbReference type="InterPro" id="IPR023179">
    <property type="entry name" value="GTP-bd_ortho_bundle_sf"/>
</dbReference>
<evidence type="ECO:0000256" key="4">
    <source>
        <dbReference type="PIRNR" id="PIRNR006230"/>
    </source>
</evidence>
<feature type="binding site" evidence="5">
    <location>
        <position position="174"/>
    </location>
    <ligand>
        <name>GTP</name>
        <dbReference type="ChEBI" id="CHEBI:37565"/>
    </ligand>
</feature>
<dbReference type="GO" id="GO:0003924">
    <property type="term" value="F:GTPase activity"/>
    <property type="evidence" value="ECO:0007669"/>
    <property type="project" value="TreeGrafter"/>
</dbReference>
<dbReference type="SUPFAM" id="SSF52540">
    <property type="entry name" value="P-loop containing nucleoside triphosphate hydrolases"/>
    <property type="match status" value="1"/>
</dbReference>
<accession>A0A9D1IX47</accession>
<dbReference type="PANTHER" id="PTHR45782">
    <property type="entry name" value="MITOCHONDRIAL RIBOSOME-ASSOCIATED GTPASE 1"/>
    <property type="match status" value="1"/>
</dbReference>
<dbReference type="InterPro" id="IPR006073">
    <property type="entry name" value="GTP-bd"/>
</dbReference>
<dbReference type="GO" id="GO:0005737">
    <property type="term" value="C:cytoplasm"/>
    <property type="evidence" value="ECO:0007669"/>
    <property type="project" value="UniProtKB-SubCell"/>
</dbReference>
<evidence type="ECO:0000259" key="6">
    <source>
        <dbReference type="Pfam" id="PF01926"/>
    </source>
</evidence>
<dbReference type="EMBL" id="DVMR01000042">
    <property type="protein sequence ID" value="HIU43669.1"/>
    <property type="molecule type" value="Genomic_DNA"/>
</dbReference>
<dbReference type="Gene3D" id="3.40.50.300">
    <property type="entry name" value="P-loop containing nucleotide triphosphate hydrolases"/>
    <property type="match status" value="1"/>
</dbReference>
<dbReference type="Proteomes" id="UP000824073">
    <property type="component" value="Unassembled WGS sequence"/>
</dbReference>
<dbReference type="InterPro" id="IPR027417">
    <property type="entry name" value="P-loop_NTPase"/>
</dbReference>
<protein>
    <recommendedName>
        <fullName evidence="1 4">Ribosome biogenesis GTPase A</fullName>
    </recommendedName>
</protein>
<dbReference type="Gene3D" id="1.10.1580.10">
    <property type="match status" value="1"/>
</dbReference>
<dbReference type="GO" id="GO:0005525">
    <property type="term" value="F:GTP binding"/>
    <property type="evidence" value="ECO:0007669"/>
    <property type="project" value="UniProtKB-KW"/>
</dbReference>
<reference evidence="7" key="1">
    <citation type="submission" date="2020-10" db="EMBL/GenBank/DDBJ databases">
        <authorList>
            <person name="Gilroy R."/>
        </authorList>
    </citation>
    <scope>NUCLEOTIDE SEQUENCE</scope>
    <source>
        <strain evidence="7">CHK191-8634</strain>
    </source>
</reference>
<dbReference type="Pfam" id="PF01926">
    <property type="entry name" value="MMR_HSR1"/>
    <property type="match status" value="1"/>
</dbReference>
<dbReference type="AlphaFoldDB" id="A0A9D1IX47"/>
<dbReference type="GO" id="GO:0006412">
    <property type="term" value="P:translation"/>
    <property type="evidence" value="ECO:0007669"/>
    <property type="project" value="TreeGrafter"/>
</dbReference>
<evidence type="ECO:0000256" key="1">
    <source>
        <dbReference type="ARBA" id="ARBA00014898"/>
    </source>
</evidence>
<sequence length="288" mass="32305">MSINWYPGHMARTRRLMLEDLKNVDVVCEIVDARIPRSSRNPDLDRLAQGRRRLLVLNRADQADPEKTAQWMEFYRTQGLTVLATDSQKGGFLPAFTGAVRTVCADLIRRNEEKGQAGKTIRLMIVGIPNVGKSSFINRLLGRKSAVAEDRPGVTRKKQWYTLPSGFDFMDTPGMLWPKIDDDETGYRLAFTGTIRDEILDLEDLACRLLVLLEQAAPGALEKRYGVTPDTSEPYEGLCALGRRRGFVVSGGEVDTERMARVLLDEFRSGKLGRITLELPPVQNHASV</sequence>
<feature type="binding site" evidence="5">
    <location>
        <begin position="58"/>
        <end position="61"/>
    </location>
    <ligand>
        <name>GTP</name>
        <dbReference type="ChEBI" id="CHEBI:37565"/>
    </ligand>
</feature>
<keyword evidence="4" id="KW-0963">Cytoplasm</keyword>
<evidence type="ECO:0000313" key="8">
    <source>
        <dbReference type="Proteomes" id="UP000824073"/>
    </source>
</evidence>
<evidence type="ECO:0000256" key="5">
    <source>
        <dbReference type="PIRSR" id="PIRSR006230-1"/>
    </source>
</evidence>
<proteinExistence type="inferred from homology"/>
<evidence type="ECO:0000313" key="7">
    <source>
        <dbReference type="EMBL" id="HIU43669.1"/>
    </source>
</evidence>
<dbReference type="InterPro" id="IPR016478">
    <property type="entry name" value="GTPase_MTG1"/>
</dbReference>
<organism evidence="7 8">
    <name type="scientific">Candidatus Ventrousia excrementavium</name>
    <dbReference type="NCBI Taxonomy" id="2840961"/>
    <lineage>
        <taxon>Bacteria</taxon>
        <taxon>Bacillati</taxon>
        <taxon>Bacillota</taxon>
        <taxon>Clostridia</taxon>
        <taxon>Eubacteriales</taxon>
        <taxon>Clostridiaceae</taxon>
        <taxon>Clostridiaceae incertae sedis</taxon>
        <taxon>Candidatus Ventrousia</taxon>
    </lineage>
</organism>
<comment type="similarity">
    <text evidence="4">Belongs to the TRAFAC class YlqF/YawG GTPase family. MTG1 subfamily.</text>
</comment>
<keyword evidence="2 4" id="KW-0547">Nucleotide-binding</keyword>
<dbReference type="InterPro" id="IPR019991">
    <property type="entry name" value="GTP-bd_ribosome_bgen"/>
</dbReference>
<evidence type="ECO:0000256" key="3">
    <source>
        <dbReference type="ARBA" id="ARBA00023134"/>
    </source>
</evidence>
<name>A0A9D1IX47_9CLOT</name>
<dbReference type="CDD" id="cd01856">
    <property type="entry name" value="YlqF"/>
    <property type="match status" value="1"/>
</dbReference>
<feature type="domain" description="G" evidence="6">
    <location>
        <begin position="123"/>
        <end position="198"/>
    </location>
</feature>
<comment type="subcellular location">
    <subcellularLocation>
        <location evidence="4">Cytoplasm</location>
    </subcellularLocation>
</comment>
<gene>
    <name evidence="7" type="primary">ylqF</name>
    <name evidence="7" type="ORF">IAB67_05150</name>
</gene>
<reference evidence="7" key="2">
    <citation type="journal article" date="2021" name="PeerJ">
        <title>Extensive microbial diversity within the chicken gut microbiome revealed by metagenomics and culture.</title>
        <authorList>
            <person name="Gilroy R."/>
            <person name="Ravi A."/>
            <person name="Getino M."/>
            <person name="Pursley I."/>
            <person name="Horton D.L."/>
            <person name="Alikhan N.F."/>
            <person name="Baker D."/>
            <person name="Gharbi K."/>
            <person name="Hall N."/>
            <person name="Watson M."/>
            <person name="Adriaenssens E.M."/>
            <person name="Foster-Nyarko E."/>
            <person name="Jarju S."/>
            <person name="Secka A."/>
            <person name="Antonio M."/>
            <person name="Oren A."/>
            <person name="Chaudhuri R.R."/>
            <person name="La Ragione R."/>
            <person name="Hildebrand F."/>
            <person name="Pallen M.J."/>
        </authorList>
    </citation>
    <scope>NUCLEOTIDE SEQUENCE</scope>
    <source>
        <strain evidence="7">CHK191-8634</strain>
    </source>
</reference>
<keyword evidence="3 4" id="KW-0342">GTP-binding</keyword>
<evidence type="ECO:0000256" key="2">
    <source>
        <dbReference type="ARBA" id="ARBA00022741"/>
    </source>
</evidence>
<dbReference type="PANTHER" id="PTHR45782:SF4">
    <property type="entry name" value="MITOCHONDRIAL RIBOSOME-ASSOCIATED GTPASE 1"/>
    <property type="match status" value="1"/>
</dbReference>
<feature type="binding site" evidence="5">
    <location>
        <begin position="130"/>
        <end position="135"/>
    </location>
    <ligand>
        <name>GTP</name>
        <dbReference type="ChEBI" id="CHEBI:37565"/>
    </ligand>
</feature>
<dbReference type="NCBIfam" id="TIGR03596">
    <property type="entry name" value="GTPase_YlqF"/>
    <property type="match status" value="1"/>
</dbReference>
<comment type="function">
    <text evidence="4">Required for a late step of 50S ribosomal subunit assembly. Has GTPase activity.</text>
</comment>